<dbReference type="Gene3D" id="3.10.450.50">
    <property type="match status" value="1"/>
</dbReference>
<dbReference type="Proteomes" id="UP000011682">
    <property type="component" value="Unassembled WGS sequence"/>
</dbReference>
<keyword evidence="3" id="KW-1185">Reference proteome</keyword>
<dbReference type="InterPro" id="IPR037401">
    <property type="entry name" value="SnoaL-like"/>
</dbReference>
<dbReference type="EMBL" id="ANAH02000007">
    <property type="protein sequence ID" value="EPX62457.1"/>
    <property type="molecule type" value="Genomic_DNA"/>
</dbReference>
<accession>S9PJ65</accession>
<protein>
    <recommendedName>
        <fullName evidence="1">SnoaL-like domain-containing protein</fullName>
    </recommendedName>
</protein>
<evidence type="ECO:0000313" key="2">
    <source>
        <dbReference type="EMBL" id="EPX62457.1"/>
    </source>
</evidence>
<dbReference type="AlphaFoldDB" id="S9PJ65"/>
<comment type="caution">
    <text evidence="2">The sequence shown here is derived from an EMBL/GenBank/DDBJ whole genome shotgun (WGS) entry which is preliminary data.</text>
</comment>
<gene>
    <name evidence="2" type="ORF">D187_008645</name>
</gene>
<reference evidence="2" key="1">
    <citation type="submission" date="2013-05" db="EMBL/GenBank/DDBJ databases">
        <title>Genome assembly of Cystobacter fuscus DSM 2262.</title>
        <authorList>
            <person name="Sharma G."/>
            <person name="Khatri I."/>
            <person name="Kaur C."/>
            <person name="Mayilraj S."/>
            <person name="Subramanian S."/>
        </authorList>
    </citation>
    <scope>NUCLEOTIDE SEQUENCE [LARGE SCALE GENOMIC DNA]</scope>
    <source>
        <strain evidence="2">DSM 2262</strain>
    </source>
</reference>
<dbReference type="SUPFAM" id="SSF54427">
    <property type="entry name" value="NTF2-like"/>
    <property type="match status" value="1"/>
</dbReference>
<dbReference type="InterPro" id="IPR032710">
    <property type="entry name" value="NTF2-like_dom_sf"/>
</dbReference>
<organism evidence="2 3">
    <name type="scientific">Cystobacter fuscus (strain ATCC 25194 / DSM 2262 / NBRC 100088 / M29)</name>
    <dbReference type="NCBI Taxonomy" id="1242864"/>
    <lineage>
        <taxon>Bacteria</taxon>
        <taxon>Pseudomonadati</taxon>
        <taxon>Myxococcota</taxon>
        <taxon>Myxococcia</taxon>
        <taxon>Myxococcales</taxon>
        <taxon>Cystobacterineae</taxon>
        <taxon>Archangiaceae</taxon>
        <taxon>Cystobacter</taxon>
    </lineage>
</organism>
<dbReference type="OrthoDB" id="1115105at2"/>
<evidence type="ECO:0000313" key="3">
    <source>
        <dbReference type="Proteomes" id="UP000011682"/>
    </source>
</evidence>
<sequence>MSEPEPGTLGERWRRALETLFREREPALPAFLSLYDEHIQFQDPLQHVSGLAAYAELNRRFLARARRVEISVEELAKQEGRLFASWRMRFAPRLGPELTLEGVSHLRGREGRPGTTRSPRVVRVTLSVCCYPLLAHSQTSSGAGRFTRLKHMKCGRAGYVALPQYYMKPPPQNQSLAAHASYAAVRHPFRRLWRQLAARSCRCDRTASVPVAA</sequence>
<proteinExistence type="predicted"/>
<feature type="domain" description="SnoaL-like" evidence="1">
    <location>
        <begin position="28"/>
        <end position="112"/>
    </location>
</feature>
<evidence type="ECO:0000259" key="1">
    <source>
        <dbReference type="Pfam" id="PF12680"/>
    </source>
</evidence>
<dbReference type="Pfam" id="PF12680">
    <property type="entry name" value="SnoaL_2"/>
    <property type="match status" value="1"/>
</dbReference>
<name>S9PJ65_CYSF2</name>